<evidence type="ECO:0000256" key="1">
    <source>
        <dbReference type="SAM" id="SignalP"/>
    </source>
</evidence>
<keyword evidence="3" id="KW-1185">Reference proteome</keyword>
<reference evidence="2 3" key="1">
    <citation type="submission" date="2019-02" db="EMBL/GenBank/DDBJ databases">
        <title>Deep-cultivation of Planctomycetes and their phenomic and genomic characterization uncovers novel biology.</title>
        <authorList>
            <person name="Wiegand S."/>
            <person name="Jogler M."/>
            <person name="Boedeker C."/>
            <person name="Pinto D."/>
            <person name="Vollmers J."/>
            <person name="Rivas-Marin E."/>
            <person name="Kohn T."/>
            <person name="Peeters S.H."/>
            <person name="Heuer A."/>
            <person name="Rast P."/>
            <person name="Oberbeckmann S."/>
            <person name="Bunk B."/>
            <person name="Jeske O."/>
            <person name="Meyerdierks A."/>
            <person name="Storesund J.E."/>
            <person name="Kallscheuer N."/>
            <person name="Luecker S."/>
            <person name="Lage O.M."/>
            <person name="Pohl T."/>
            <person name="Merkel B.J."/>
            <person name="Hornburger P."/>
            <person name="Mueller R.-W."/>
            <person name="Bruemmer F."/>
            <person name="Labrenz M."/>
            <person name="Spormann A.M."/>
            <person name="Op den Camp H."/>
            <person name="Overmann J."/>
            <person name="Amann R."/>
            <person name="Jetten M.S.M."/>
            <person name="Mascher T."/>
            <person name="Medema M.H."/>
            <person name="Devos D.P."/>
            <person name="Kaster A.-K."/>
            <person name="Ovreas L."/>
            <person name="Rohde M."/>
            <person name="Galperin M.Y."/>
            <person name="Jogler C."/>
        </authorList>
    </citation>
    <scope>NUCLEOTIDE SEQUENCE [LARGE SCALE GENOMIC DNA]</scope>
    <source>
        <strain evidence="2 3">Mal48</strain>
    </source>
</reference>
<evidence type="ECO:0000313" key="3">
    <source>
        <dbReference type="Proteomes" id="UP000315724"/>
    </source>
</evidence>
<feature type="signal peptide" evidence="1">
    <location>
        <begin position="1"/>
        <end position="27"/>
    </location>
</feature>
<accession>A0A517QTU2</accession>
<protein>
    <recommendedName>
        <fullName evidence="4">DUF4403 family protein</fullName>
    </recommendedName>
</protein>
<proteinExistence type="predicted"/>
<sequence length="475" mass="50794" precursor="true">MHVSSIVLPCFSLIVSLLCASSLSAQLAAPVLPSRENLKPVVPQHSLPEDIGSGHASIVLTGPFLNELISSQIIDEGPVRDFVLGAEVIGSQRTIAASSLQLIPSNGQARLVINLNGTTTNLTTNYTQRAAIKSVGTYHFQMAKQIAFDGSVVSTWAPSAVLTADQQNVAAATRLAPVPILGPLTTRTAINVANRRTPVAEQIAAAKVTQKVAPKFNNEVDAKLTEINQFLHGNFKQLLEKYQLEATQFSAYTTENQLVLSASTRASSLIMNSSVPMAAKSDLSIILDDALLNRLIQKLPLAGLRIPDRHLKAVISGEAKTLTSSATPEFISIVFDDVQPLKINFENGAIHLEARLAIQPVLGAQRPLHRFVISLTPSLQGDSVQLIPALVNVEEVGGESGKTASGITLEAIRAQLSNDLTPRLYPRKIDLTPVSSPLLQQAGLNTALMTAVHVQSGKLIVEFDLSPNSNLIPVR</sequence>
<evidence type="ECO:0000313" key="2">
    <source>
        <dbReference type="EMBL" id="QDT34998.1"/>
    </source>
</evidence>
<gene>
    <name evidence="2" type="ORF">Mal48_42710</name>
</gene>
<feature type="chain" id="PRO_5022178120" description="DUF4403 family protein" evidence="1">
    <location>
        <begin position="28"/>
        <end position="475"/>
    </location>
</feature>
<name>A0A517QTU2_9PLAN</name>
<dbReference type="AlphaFoldDB" id="A0A517QTU2"/>
<dbReference type="KEGG" id="tpol:Mal48_42710"/>
<organism evidence="2 3">
    <name type="scientific">Thalassoglobus polymorphus</name>
    <dbReference type="NCBI Taxonomy" id="2527994"/>
    <lineage>
        <taxon>Bacteria</taxon>
        <taxon>Pseudomonadati</taxon>
        <taxon>Planctomycetota</taxon>
        <taxon>Planctomycetia</taxon>
        <taxon>Planctomycetales</taxon>
        <taxon>Planctomycetaceae</taxon>
        <taxon>Thalassoglobus</taxon>
    </lineage>
</organism>
<dbReference type="EMBL" id="CP036267">
    <property type="protein sequence ID" value="QDT34998.1"/>
    <property type="molecule type" value="Genomic_DNA"/>
</dbReference>
<dbReference type="Proteomes" id="UP000315724">
    <property type="component" value="Chromosome"/>
</dbReference>
<evidence type="ECO:0008006" key="4">
    <source>
        <dbReference type="Google" id="ProtNLM"/>
    </source>
</evidence>
<keyword evidence="1" id="KW-0732">Signal</keyword>